<keyword evidence="4" id="KW-0788">Thiol protease</keyword>
<proteinExistence type="inferred from homology"/>
<accession>A0A645EP82</accession>
<dbReference type="AlphaFoldDB" id="A0A645EP82"/>
<dbReference type="PROSITE" id="PS51935">
    <property type="entry name" value="NLPC_P60"/>
    <property type="match status" value="1"/>
</dbReference>
<keyword evidence="3" id="KW-0378">Hydrolase</keyword>
<dbReference type="InterPro" id="IPR000064">
    <property type="entry name" value="NLP_P60_dom"/>
</dbReference>
<sequence>MLWVKDGKVATVDSLASSPIWNYFDSARRIEPEVTDPKAHLIECTISSIYDRLGTPYNNFCRMGEASYDCSGIVGWAFRRAGATQLKGKQQFRETTASGLAHLEALYYDDKTLKFDYVAGSSGDQTTIPLLERGDLVFLLGETQKRISHVMIYLGDMRVIHSTTVTDFYRGTLVAGFREELQGLYTNAIRIISVK</sequence>
<evidence type="ECO:0000256" key="4">
    <source>
        <dbReference type="ARBA" id="ARBA00022807"/>
    </source>
</evidence>
<dbReference type="PANTHER" id="PTHR47053">
    <property type="entry name" value="MUREIN DD-ENDOPEPTIDASE MEPH-RELATED"/>
    <property type="match status" value="1"/>
</dbReference>
<reference evidence="6" key="1">
    <citation type="submission" date="2019-08" db="EMBL/GenBank/DDBJ databases">
        <authorList>
            <person name="Kucharzyk K."/>
            <person name="Murdoch R.W."/>
            <person name="Higgins S."/>
            <person name="Loffler F."/>
        </authorList>
    </citation>
    <scope>NUCLEOTIDE SEQUENCE</scope>
</reference>
<keyword evidence="2" id="KW-0645">Protease</keyword>
<gene>
    <name evidence="6" type="ORF">SDC9_151052</name>
</gene>
<name>A0A645EP82_9ZZZZ</name>
<feature type="domain" description="NlpC/P60" evidence="5">
    <location>
        <begin position="39"/>
        <end position="192"/>
    </location>
</feature>
<evidence type="ECO:0000256" key="3">
    <source>
        <dbReference type="ARBA" id="ARBA00022801"/>
    </source>
</evidence>
<dbReference type="SUPFAM" id="SSF54001">
    <property type="entry name" value="Cysteine proteinases"/>
    <property type="match status" value="1"/>
</dbReference>
<evidence type="ECO:0000259" key="5">
    <source>
        <dbReference type="PROSITE" id="PS51935"/>
    </source>
</evidence>
<dbReference type="PANTHER" id="PTHR47053:SF1">
    <property type="entry name" value="MUREIN DD-ENDOPEPTIDASE MEPH-RELATED"/>
    <property type="match status" value="1"/>
</dbReference>
<dbReference type="GO" id="GO:0006508">
    <property type="term" value="P:proteolysis"/>
    <property type="evidence" value="ECO:0007669"/>
    <property type="project" value="UniProtKB-KW"/>
</dbReference>
<dbReference type="Pfam" id="PF00877">
    <property type="entry name" value="NLPC_P60"/>
    <property type="match status" value="1"/>
</dbReference>
<evidence type="ECO:0000256" key="1">
    <source>
        <dbReference type="ARBA" id="ARBA00007074"/>
    </source>
</evidence>
<comment type="similarity">
    <text evidence="1">Belongs to the peptidase C40 family.</text>
</comment>
<dbReference type="Gene3D" id="3.90.1720.10">
    <property type="entry name" value="endopeptidase domain like (from Nostoc punctiforme)"/>
    <property type="match status" value="1"/>
</dbReference>
<organism evidence="6">
    <name type="scientific">bioreactor metagenome</name>
    <dbReference type="NCBI Taxonomy" id="1076179"/>
    <lineage>
        <taxon>unclassified sequences</taxon>
        <taxon>metagenomes</taxon>
        <taxon>ecological metagenomes</taxon>
    </lineage>
</organism>
<protein>
    <recommendedName>
        <fullName evidence="5">NlpC/P60 domain-containing protein</fullName>
    </recommendedName>
</protein>
<evidence type="ECO:0000313" key="6">
    <source>
        <dbReference type="EMBL" id="MPN03818.1"/>
    </source>
</evidence>
<evidence type="ECO:0000256" key="2">
    <source>
        <dbReference type="ARBA" id="ARBA00022670"/>
    </source>
</evidence>
<comment type="caution">
    <text evidence="6">The sequence shown here is derived from an EMBL/GenBank/DDBJ whole genome shotgun (WGS) entry which is preliminary data.</text>
</comment>
<dbReference type="EMBL" id="VSSQ01049738">
    <property type="protein sequence ID" value="MPN03818.1"/>
    <property type="molecule type" value="Genomic_DNA"/>
</dbReference>
<dbReference type="InterPro" id="IPR051202">
    <property type="entry name" value="Peptidase_C40"/>
</dbReference>
<dbReference type="GO" id="GO:0008234">
    <property type="term" value="F:cysteine-type peptidase activity"/>
    <property type="evidence" value="ECO:0007669"/>
    <property type="project" value="UniProtKB-KW"/>
</dbReference>
<dbReference type="InterPro" id="IPR038765">
    <property type="entry name" value="Papain-like_cys_pep_sf"/>
</dbReference>